<protein>
    <submittedName>
        <fullName evidence="10">rRNA small subunit methyltransferase B</fullName>
    </submittedName>
</protein>
<keyword evidence="4 7" id="KW-0949">S-adenosyl-L-methionine</keyword>
<feature type="compositionally biased region" description="Polar residues" evidence="8">
    <location>
        <begin position="21"/>
        <end position="32"/>
    </location>
</feature>
<keyword evidence="3 7" id="KW-0808">Transferase</keyword>
<name>A0A921JZB9_9ACTN</name>
<dbReference type="InterPro" id="IPR035926">
    <property type="entry name" value="NusB-like_sf"/>
</dbReference>
<dbReference type="PANTHER" id="PTHR22807:SF53">
    <property type="entry name" value="RIBOSOMAL RNA SMALL SUBUNIT METHYLTRANSFERASE B-RELATED"/>
    <property type="match status" value="1"/>
</dbReference>
<evidence type="ECO:0000256" key="7">
    <source>
        <dbReference type="PROSITE-ProRule" id="PRU01023"/>
    </source>
</evidence>
<gene>
    <name evidence="10" type="ORF">K8V11_14440</name>
</gene>
<evidence type="ECO:0000259" key="9">
    <source>
        <dbReference type="PROSITE" id="PS51686"/>
    </source>
</evidence>
<evidence type="ECO:0000256" key="6">
    <source>
        <dbReference type="ARBA" id="ARBA00059465"/>
    </source>
</evidence>
<dbReference type="Gene3D" id="1.10.940.10">
    <property type="entry name" value="NusB-like"/>
    <property type="match status" value="1"/>
</dbReference>
<evidence type="ECO:0000256" key="4">
    <source>
        <dbReference type="ARBA" id="ARBA00022691"/>
    </source>
</evidence>
<feature type="binding site" evidence="7">
    <location>
        <position position="394"/>
    </location>
    <ligand>
        <name>S-adenosyl-L-methionine</name>
        <dbReference type="ChEBI" id="CHEBI:59789"/>
    </ligand>
</feature>
<keyword evidence="5 7" id="KW-0694">RNA-binding</keyword>
<dbReference type="Pfam" id="PF01029">
    <property type="entry name" value="NusB"/>
    <property type="match status" value="1"/>
</dbReference>
<feature type="compositionally biased region" description="Basic and acidic residues" evidence="8">
    <location>
        <begin position="35"/>
        <end position="49"/>
    </location>
</feature>
<dbReference type="Gene3D" id="3.40.50.150">
    <property type="entry name" value="Vaccinia Virus protein VP39"/>
    <property type="match status" value="1"/>
</dbReference>
<comment type="caution">
    <text evidence="10">The sequence shown here is derived from an EMBL/GenBank/DDBJ whole genome shotgun (WGS) entry which is preliminary data.</text>
</comment>
<dbReference type="CDD" id="cd02440">
    <property type="entry name" value="AdoMet_MTases"/>
    <property type="match status" value="1"/>
</dbReference>
<feature type="binding site" evidence="7">
    <location>
        <position position="378"/>
    </location>
    <ligand>
        <name>S-adenosyl-L-methionine</name>
        <dbReference type="ChEBI" id="CHEBI:59789"/>
    </ligand>
</feature>
<dbReference type="InterPro" id="IPR029063">
    <property type="entry name" value="SAM-dependent_MTases_sf"/>
</dbReference>
<dbReference type="InterPro" id="IPR023267">
    <property type="entry name" value="RCMT"/>
</dbReference>
<evidence type="ECO:0000256" key="3">
    <source>
        <dbReference type="ARBA" id="ARBA00022679"/>
    </source>
</evidence>
<comment type="function">
    <text evidence="6">May act as RNA methyltransferase.</text>
</comment>
<evidence type="ECO:0000256" key="1">
    <source>
        <dbReference type="ARBA" id="ARBA00007494"/>
    </source>
</evidence>
<dbReference type="GO" id="GO:0001510">
    <property type="term" value="P:RNA methylation"/>
    <property type="evidence" value="ECO:0007669"/>
    <property type="project" value="InterPro"/>
</dbReference>
<dbReference type="GO" id="GO:0003723">
    <property type="term" value="F:RNA binding"/>
    <property type="evidence" value="ECO:0007669"/>
    <property type="project" value="UniProtKB-UniRule"/>
</dbReference>
<comment type="similarity">
    <text evidence="1 7">Belongs to the class I-like SAM-binding methyltransferase superfamily. RsmB/NOP family.</text>
</comment>
<sequence>MSDDNRNRAGTGSAGGRGPKNQGSGPKKGSSSRAKGGERGQGRGADRAQRQRRQGPGADTGRRPQLKDPRAVALALLTAVRERGAYANLELPSLLRKAKLDERDTSLATELSYGTARAQGQLDRIIAKAAGRSPAKIDADALDVLRLGAYQLLYTRVAQHAAVDTTVELAKREGLIRAAGFINAVMHKITAHDLAGWTHILQEGISDPFERMAIGTAHPEWIVRSFANALGKDAAELPQLLAADDSRPKVHLAARPGAITAEELALITGGDEAELSPYGVYLPSGSPGDLEPVKEHLAAVQDEGSQLVALAAANMPLDGEDTGRWLDLCAGPGGKATMLGALADIAGAEVTAIEVAAHRAKLVDGATNGLPVQVKVADGRNPGLEPGFDRVLVDAPCTGLGALRRRPESRWRRSPDDVTELTALQKELLASALKLVRPGGVVVYATCSPHLPETVSVVNDAVRRHSAEILDVREGLPEALSGEEGPWVQLWPHRHGTDAMFMCALRRADA</sequence>
<dbReference type="InterPro" id="IPR006027">
    <property type="entry name" value="NusB_RsmB_TIM44"/>
</dbReference>
<reference evidence="10" key="2">
    <citation type="submission" date="2021-09" db="EMBL/GenBank/DDBJ databases">
        <authorList>
            <person name="Gilroy R."/>
        </authorList>
    </citation>
    <scope>NUCLEOTIDE SEQUENCE</scope>
    <source>
        <strain evidence="10">ChiGjej1B1-18357</strain>
    </source>
</reference>
<dbReference type="EMBL" id="DYXM01000276">
    <property type="protein sequence ID" value="HJE92195.1"/>
    <property type="molecule type" value="Genomic_DNA"/>
</dbReference>
<feature type="domain" description="SAM-dependent MTase RsmB/NOP-type" evidence="9">
    <location>
        <begin position="226"/>
        <end position="508"/>
    </location>
</feature>
<dbReference type="GO" id="GO:0008173">
    <property type="term" value="F:RNA methyltransferase activity"/>
    <property type="evidence" value="ECO:0007669"/>
    <property type="project" value="InterPro"/>
</dbReference>
<dbReference type="FunFam" id="3.40.50.150:FF:000257">
    <property type="entry name" value="16S rRNA methyltransferase"/>
    <property type="match status" value="1"/>
</dbReference>
<dbReference type="PROSITE" id="PS51686">
    <property type="entry name" value="SAM_MT_RSMB_NOP"/>
    <property type="match status" value="1"/>
</dbReference>
<evidence type="ECO:0000313" key="11">
    <source>
        <dbReference type="Proteomes" id="UP000776650"/>
    </source>
</evidence>
<feature type="binding site" evidence="7">
    <location>
        <position position="354"/>
    </location>
    <ligand>
        <name>S-adenosyl-L-methionine</name>
        <dbReference type="ChEBI" id="CHEBI:59789"/>
    </ligand>
</feature>
<dbReference type="PRINTS" id="PR02008">
    <property type="entry name" value="RCMTFAMILY"/>
</dbReference>
<organism evidence="10 11">
    <name type="scientific">Dietzia timorensis</name>
    <dbReference type="NCBI Taxonomy" id="499555"/>
    <lineage>
        <taxon>Bacteria</taxon>
        <taxon>Bacillati</taxon>
        <taxon>Actinomycetota</taxon>
        <taxon>Actinomycetes</taxon>
        <taxon>Mycobacteriales</taxon>
        <taxon>Dietziaceae</taxon>
        <taxon>Dietzia</taxon>
    </lineage>
</organism>
<evidence type="ECO:0000256" key="5">
    <source>
        <dbReference type="ARBA" id="ARBA00022884"/>
    </source>
</evidence>
<dbReference type="Pfam" id="PF01189">
    <property type="entry name" value="Methyltr_RsmB-F"/>
    <property type="match status" value="1"/>
</dbReference>
<feature type="region of interest" description="Disordered" evidence="8">
    <location>
        <begin position="1"/>
        <end position="67"/>
    </location>
</feature>
<dbReference type="Proteomes" id="UP000776650">
    <property type="component" value="Unassembled WGS sequence"/>
</dbReference>
<evidence type="ECO:0000313" key="10">
    <source>
        <dbReference type="EMBL" id="HJE92195.1"/>
    </source>
</evidence>
<dbReference type="SUPFAM" id="SSF53335">
    <property type="entry name" value="S-adenosyl-L-methionine-dependent methyltransferases"/>
    <property type="match status" value="1"/>
</dbReference>
<dbReference type="InterPro" id="IPR018314">
    <property type="entry name" value="RsmB/NOL1/NOP2-like_CS"/>
</dbReference>
<keyword evidence="2 7" id="KW-0489">Methyltransferase</keyword>
<dbReference type="RefSeq" id="WP_303915782.1">
    <property type="nucleotide sequence ID" value="NZ_DYXM01000276.1"/>
</dbReference>
<dbReference type="PROSITE" id="PS01153">
    <property type="entry name" value="NOL1_NOP2_SUN"/>
    <property type="match status" value="1"/>
</dbReference>
<dbReference type="InterPro" id="IPR049560">
    <property type="entry name" value="MeTrfase_RsmB-F_NOP2_cat"/>
</dbReference>
<dbReference type="InterPro" id="IPR001678">
    <property type="entry name" value="MeTrfase_RsmB-F_NOP2_dom"/>
</dbReference>
<evidence type="ECO:0000256" key="8">
    <source>
        <dbReference type="SAM" id="MobiDB-lite"/>
    </source>
</evidence>
<dbReference type="GO" id="GO:0006355">
    <property type="term" value="P:regulation of DNA-templated transcription"/>
    <property type="evidence" value="ECO:0007669"/>
    <property type="project" value="InterPro"/>
</dbReference>
<reference evidence="10" key="1">
    <citation type="journal article" date="2021" name="PeerJ">
        <title>Extensive microbial diversity within the chicken gut microbiome revealed by metagenomics and culture.</title>
        <authorList>
            <person name="Gilroy R."/>
            <person name="Ravi A."/>
            <person name="Getino M."/>
            <person name="Pursley I."/>
            <person name="Horton D.L."/>
            <person name="Alikhan N.F."/>
            <person name="Baker D."/>
            <person name="Gharbi K."/>
            <person name="Hall N."/>
            <person name="Watson M."/>
            <person name="Adriaenssens E.M."/>
            <person name="Foster-Nyarko E."/>
            <person name="Jarju S."/>
            <person name="Secka A."/>
            <person name="Antonio M."/>
            <person name="Oren A."/>
            <person name="Chaudhuri R.R."/>
            <person name="La Ragione R."/>
            <person name="Hildebrand F."/>
            <person name="Pallen M.J."/>
        </authorList>
    </citation>
    <scope>NUCLEOTIDE SEQUENCE</scope>
    <source>
        <strain evidence="10">ChiGjej1B1-18357</strain>
    </source>
</reference>
<dbReference type="PANTHER" id="PTHR22807">
    <property type="entry name" value="NOP2 YEAST -RELATED NOL1/NOP2/FMU SUN DOMAIN-CONTAINING"/>
    <property type="match status" value="1"/>
</dbReference>
<feature type="binding site" evidence="7">
    <location>
        <begin position="329"/>
        <end position="335"/>
    </location>
    <ligand>
        <name>S-adenosyl-L-methionine</name>
        <dbReference type="ChEBI" id="CHEBI:59789"/>
    </ligand>
</feature>
<accession>A0A921JZB9</accession>
<dbReference type="SUPFAM" id="SSF48013">
    <property type="entry name" value="NusB-like"/>
    <property type="match status" value="1"/>
</dbReference>
<evidence type="ECO:0000256" key="2">
    <source>
        <dbReference type="ARBA" id="ARBA00022603"/>
    </source>
</evidence>
<proteinExistence type="inferred from homology"/>
<dbReference type="AlphaFoldDB" id="A0A921JZB9"/>
<feature type="active site" description="Nucleophile" evidence="7">
    <location>
        <position position="447"/>
    </location>
</feature>